<reference evidence="1 2" key="1">
    <citation type="submission" date="2023-11" db="EMBL/GenBank/DDBJ databases">
        <title>Paucibacter sp. nov., isolated from fresh soil in Korea.</title>
        <authorList>
            <person name="Le N.T.T."/>
        </authorList>
    </citation>
    <scope>NUCLEOTIDE SEQUENCE [LARGE SCALE GENOMIC DNA]</scope>
    <source>
        <strain evidence="1 2">R3-3</strain>
    </source>
</reference>
<evidence type="ECO:0000313" key="2">
    <source>
        <dbReference type="Proteomes" id="UP001285263"/>
    </source>
</evidence>
<gene>
    <name evidence="1" type="ORF">SNE35_27500</name>
</gene>
<protein>
    <submittedName>
        <fullName evidence="1">Uncharacterized protein</fullName>
    </submittedName>
</protein>
<accession>A0ABU5DSJ3</accession>
<comment type="caution">
    <text evidence="1">The sequence shown here is derived from an EMBL/GenBank/DDBJ whole genome shotgun (WGS) entry which is preliminary data.</text>
</comment>
<sequence length="402" mass="44376">MTTVPHFATDLDRVARQIRAALSSLMLAAGLDPSDPQSMARRWGLNRQLSWKVVKVIQLRDAYVALQHLPGNEGLGIILKRAEQAGVAAALLAQVRQAAGTFDELIETHCGDRAVFDIMGSGLSQVDQALQQQENQRKQFFLGASSIWGAQAKVNFASWYVGPTAGETTIAGQVDLVNIKAWIGFRRLRENLSWVMSRQMSRHDSGDSMAIGAPEALDLRSSSDVPLLHDFCTDPVPQFSLRAEGGRTTVSLDPGPVGNAGQLSCVFGKILRRMPHVRSEADRLSRFMNYLNVPSEVAIVDLFVHKSIADVMPPSVTLSSLIELHEQDPERSRLPLNDPLIELGIPAPAPLTLEVPRYAEMFDLVMTRMNWAAEDFVGYRLKMNYPPLPAALVMRYELPEAP</sequence>
<dbReference type="EMBL" id="JAXCLA010000010">
    <property type="protein sequence ID" value="MDY0748274.1"/>
    <property type="molecule type" value="Genomic_DNA"/>
</dbReference>
<keyword evidence="2" id="KW-1185">Reference proteome</keyword>
<dbReference type="RefSeq" id="WP_320426246.1">
    <property type="nucleotide sequence ID" value="NZ_JAXCLA010000010.1"/>
</dbReference>
<organism evidence="1 2">
    <name type="scientific">Roseateles agri</name>
    <dbReference type="NCBI Taxonomy" id="3098619"/>
    <lineage>
        <taxon>Bacteria</taxon>
        <taxon>Pseudomonadati</taxon>
        <taxon>Pseudomonadota</taxon>
        <taxon>Betaproteobacteria</taxon>
        <taxon>Burkholderiales</taxon>
        <taxon>Sphaerotilaceae</taxon>
        <taxon>Roseateles</taxon>
    </lineage>
</organism>
<name>A0ABU5DSJ3_9BURK</name>
<evidence type="ECO:0000313" key="1">
    <source>
        <dbReference type="EMBL" id="MDY0748274.1"/>
    </source>
</evidence>
<dbReference type="Proteomes" id="UP001285263">
    <property type="component" value="Unassembled WGS sequence"/>
</dbReference>
<proteinExistence type="predicted"/>